<keyword evidence="3" id="KW-1185">Reference proteome</keyword>
<proteinExistence type="predicted"/>
<gene>
    <name evidence="2" type="ORF">B0H94_10432</name>
</gene>
<comment type="caution">
    <text evidence="2">The sequence shown here is derived from an EMBL/GenBank/DDBJ whole genome shotgun (WGS) entry which is preliminary data.</text>
</comment>
<dbReference type="AlphaFoldDB" id="A0A2P8HQF0"/>
<reference evidence="2 3" key="1">
    <citation type="submission" date="2018-03" db="EMBL/GenBank/DDBJ databases">
        <title>Genomic Encyclopedia of Type Strains, Phase III (KMG-III): the genomes of soil and plant-associated and newly described type strains.</title>
        <authorList>
            <person name="Whitman W."/>
        </authorList>
    </citation>
    <scope>NUCLEOTIDE SEQUENCE [LARGE SCALE GENOMIC DNA]</scope>
    <source>
        <strain evidence="2 3">CGMCC 1.07653</strain>
    </source>
</reference>
<accession>A0A2P8HQF0</accession>
<evidence type="ECO:0000313" key="3">
    <source>
        <dbReference type="Proteomes" id="UP000242310"/>
    </source>
</evidence>
<dbReference type="Proteomes" id="UP000242310">
    <property type="component" value="Unassembled WGS sequence"/>
</dbReference>
<evidence type="ECO:0000259" key="1">
    <source>
        <dbReference type="PROSITE" id="PS50965"/>
    </source>
</evidence>
<dbReference type="InterPro" id="IPR011528">
    <property type="entry name" value="NERD"/>
</dbReference>
<dbReference type="OrthoDB" id="569879at2"/>
<dbReference type="EMBL" id="PYAV01000004">
    <property type="protein sequence ID" value="PSL48432.1"/>
    <property type="molecule type" value="Genomic_DNA"/>
</dbReference>
<sequence length="319" mass="36180">MIVKPLKPPAPLRQLDVLMQRLPAVHPAYPKLEASYYKRRAGYRGEQSLTFIFNRFFQSFHILQDLRLPAPTGGHFQIDAMIVAPPRLFLLEAKNFKGTIQIDSPHGLLTRRIDGATEQFPNPLLQLESTSEQLQTWAKRMGLPQLDVHHLAVFTHPDHVLQRPEGALLLRPDEISWAIKRIMKGDTPTGRARHDASRLWCKALIDAHTPMPPPPLEQWGLAREQVPGGVWCAGCKMLTARWVNRRWRCEKCDQIAAKGHVTALEDFFALSSEPFTNAEIQSFLFLPQAKAVTRFLQEAGCVRLEKPRSHLYISPAADA</sequence>
<feature type="domain" description="NERD" evidence="1">
    <location>
        <begin position="41"/>
        <end position="157"/>
    </location>
</feature>
<organism evidence="2 3">
    <name type="scientific">Salsuginibacillus halophilus</name>
    <dbReference type="NCBI Taxonomy" id="517424"/>
    <lineage>
        <taxon>Bacteria</taxon>
        <taxon>Bacillati</taxon>
        <taxon>Bacillota</taxon>
        <taxon>Bacilli</taxon>
        <taxon>Bacillales</taxon>
        <taxon>Bacillaceae</taxon>
        <taxon>Salsuginibacillus</taxon>
    </lineage>
</organism>
<evidence type="ECO:0000313" key="2">
    <source>
        <dbReference type="EMBL" id="PSL48432.1"/>
    </source>
</evidence>
<dbReference type="PROSITE" id="PS50965">
    <property type="entry name" value="NERD"/>
    <property type="match status" value="1"/>
</dbReference>
<dbReference type="Pfam" id="PF08378">
    <property type="entry name" value="NERD"/>
    <property type="match status" value="1"/>
</dbReference>
<name>A0A2P8HQF0_9BACI</name>
<protein>
    <submittedName>
        <fullName evidence="2">Nuclease-like protein</fullName>
    </submittedName>
</protein>